<keyword evidence="2" id="KW-1185">Reference proteome</keyword>
<name>A0ABR1BFN5_POLSC</name>
<accession>A0ABR1BFN5</accession>
<dbReference type="EMBL" id="JAWJWF010000001">
    <property type="protein sequence ID" value="KAK6640839.1"/>
    <property type="molecule type" value="Genomic_DNA"/>
</dbReference>
<evidence type="ECO:0000313" key="2">
    <source>
        <dbReference type="Proteomes" id="UP001359485"/>
    </source>
</evidence>
<dbReference type="Proteomes" id="UP001359485">
    <property type="component" value="Unassembled WGS sequence"/>
</dbReference>
<proteinExistence type="predicted"/>
<evidence type="ECO:0000313" key="1">
    <source>
        <dbReference type="EMBL" id="KAK6640839.1"/>
    </source>
</evidence>
<gene>
    <name evidence="1" type="ORF">RUM44_012537</name>
</gene>
<comment type="caution">
    <text evidence="1">The sequence shown here is derived from an EMBL/GenBank/DDBJ whole genome shotgun (WGS) entry which is preliminary data.</text>
</comment>
<sequence length="116" mass="12600">MRLAWPAHSSGKILGSAGPERLNLSHMGNNINPASCRPGKSTLIYCHIQDPLPVSRLHLIKLENSITESDFRVFGLTGTRVPITSSSVNYPSLLPIPSRLVHGCHFGAPQILPILL</sequence>
<reference evidence="1 2" key="1">
    <citation type="submission" date="2023-09" db="EMBL/GenBank/DDBJ databases">
        <title>Genomes of two closely related lineages of the louse Polyplax serrata with different host specificities.</title>
        <authorList>
            <person name="Martinu J."/>
            <person name="Tarabai H."/>
            <person name="Stefka J."/>
            <person name="Hypsa V."/>
        </authorList>
    </citation>
    <scope>NUCLEOTIDE SEQUENCE [LARGE SCALE GENOMIC DNA]</scope>
    <source>
        <strain evidence="1">98ZLc_SE</strain>
    </source>
</reference>
<organism evidence="1 2">
    <name type="scientific">Polyplax serrata</name>
    <name type="common">Common mouse louse</name>
    <dbReference type="NCBI Taxonomy" id="468196"/>
    <lineage>
        <taxon>Eukaryota</taxon>
        <taxon>Metazoa</taxon>
        <taxon>Ecdysozoa</taxon>
        <taxon>Arthropoda</taxon>
        <taxon>Hexapoda</taxon>
        <taxon>Insecta</taxon>
        <taxon>Pterygota</taxon>
        <taxon>Neoptera</taxon>
        <taxon>Paraneoptera</taxon>
        <taxon>Psocodea</taxon>
        <taxon>Troctomorpha</taxon>
        <taxon>Phthiraptera</taxon>
        <taxon>Anoplura</taxon>
        <taxon>Polyplacidae</taxon>
        <taxon>Polyplax</taxon>
    </lineage>
</organism>
<protein>
    <submittedName>
        <fullName evidence="1">Uncharacterized protein</fullName>
    </submittedName>
</protein>